<keyword evidence="3 4" id="KW-0663">Pyridoxal phosphate</keyword>
<keyword evidence="1 4" id="KW-0662">Pyridine nucleotide biosynthesis</keyword>
<dbReference type="InterPro" id="IPR015421">
    <property type="entry name" value="PyrdxlP-dep_Trfase_major"/>
</dbReference>
<dbReference type="PANTHER" id="PTHR14084">
    <property type="entry name" value="KYNURENINASE"/>
    <property type="match status" value="1"/>
</dbReference>
<evidence type="ECO:0000256" key="2">
    <source>
        <dbReference type="ARBA" id="ARBA00022801"/>
    </source>
</evidence>
<evidence type="ECO:0000313" key="8">
    <source>
        <dbReference type="Proteomes" id="UP001574170"/>
    </source>
</evidence>
<evidence type="ECO:0000313" key="7">
    <source>
        <dbReference type="EMBL" id="MFA9192927.1"/>
    </source>
</evidence>
<organism evidence="7 8">
    <name type="scientific">Flavobacterium magnesitis</name>
    <dbReference type="NCBI Taxonomy" id="3138077"/>
    <lineage>
        <taxon>Bacteria</taxon>
        <taxon>Pseudomonadati</taxon>
        <taxon>Bacteroidota</taxon>
        <taxon>Flavobacteriia</taxon>
        <taxon>Flavobacteriales</taxon>
        <taxon>Flavobacteriaceae</taxon>
        <taxon>Flavobacterium</taxon>
    </lineage>
</organism>
<proteinExistence type="inferred from homology"/>
<feature type="binding site" evidence="4">
    <location>
        <position position="301"/>
    </location>
    <ligand>
        <name>pyridoxal 5'-phosphate</name>
        <dbReference type="ChEBI" id="CHEBI:597326"/>
    </ligand>
</feature>
<dbReference type="SUPFAM" id="SSF53383">
    <property type="entry name" value="PLP-dependent transferases"/>
    <property type="match status" value="1"/>
</dbReference>
<sequence length="424" mass="48619">MIFENTRAFAQQLDSQDTLHHYRDEFYFPKVNDKDVIYFTGNSLGLQPKRTKAYIDEIMNDWANLAVEGHFYAEKPWWDYQERFAEPLSKIVGAKPLEVTVMNTLTVNLHLLMVSFYRPTKSRFKIICEEKAFPSDQYMFQSQVDFHGLKPEEVIVEVKRREGEHNIRTEDVIAKINEVGDELALVLIGGVNYYTGQVFDMKTITAAGHQVGSYVGWDLAHAAGNIKLELHDWNVDFAAWCSYKYMNSGPGNASGCFVHEKHHNTALPRFAGWWGHNKERRFKMEPAFDPIQGADGWQISNLPVLSLAPYLASVEMFAEIGMDALIEKRDRITAYLTFILGEIDKEVSSSFEIITPSNPAERASQLSVFLHGEGRSLFDYLMKNGVITDWREPNVIRLAPVPLYCSFEDMYNFGQILKRGILEK</sequence>
<comment type="similarity">
    <text evidence="4 6">Belongs to the kynureninase family.</text>
</comment>
<dbReference type="NCBIfam" id="TIGR01814">
    <property type="entry name" value="kynureninase"/>
    <property type="match status" value="1"/>
</dbReference>
<feature type="binding site" evidence="4">
    <location>
        <position position="273"/>
    </location>
    <ligand>
        <name>pyridoxal 5'-phosphate</name>
        <dbReference type="ChEBI" id="CHEBI:597326"/>
    </ligand>
</feature>
<reference evidence="7 8" key="1">
    <citation type="submission" date="2024-04" db="EMBL/GenBank/DDBJ databases">
        <title>New Clade of Flavobacterium.</title>
        <authorList>
            <person name="Matos L."/>
            <person name="Proenca D.N."/>
            <person name="Fransisco R.M."/>
            <person name="Chung A.P."/>
            <person name="Maccario L."/>
            <person name="Sorensen S.J."/>
            <person name="Morais P.V."/>
        </authorList>
    </citation>
    <scope>NUCLEOTIDE SEQUENCE [LARGE SCALE GENOMIC DNA]</scope>
    <source>
        <strain evidence="7 8">FBOR7N2.3</strain>
    </source>
</reference>
<feature type="binding site" evidence="4">
    <location>
        <position position="221"/>
    </location>
    <ligand>
        <name>pyridoxal 5'-phosphate</name>
        <dbReference type="ChEBI" id="CHEBI:597326"/>
    </ligand>
</feature>
<comment type="catalytic activity">
    <reaction evidence="6">
        <text>3-hydroxy-L-kynurenine + H2O = 3-hydroxyanthranilate + L-alanine + H(+)</text>
        <dbReference type="Rhea" id="RHEA:25143"/>
        <dbReference type="ChEBI" id="CHEBI:15377"/>
        <dbReference type="ChEBI" id="CHEBI:15378"/>
        <dbReference type="ChEBI" id="CHEBI:36559"/>
        <dbReference type="ChEBI" id="CHEBI:57972"/>
        <dbReference type="ChEBI" id="CHEBI:58125"/>
        <dbReference type="EC" id="3.7.1.3"/>
    </reaction>
</comment>
<evidence type="ECO:0000256" key="1">
    <source>
        <dbReference type="ARBA" id="ARBA00022642"/>
    </source>
</evidence>
<comment type="cofactor">
    <cofactor evidence="4 6">
        <name>pyridoxal 5'-phosphate</name>
        <dbReference type="ChEBI" id="CHEBI:597326"/>
    </cofactor>
</comment>
<feature type="binding site" evidence="4">
    <location>
        <position position="218"/>
    </location>
    <ligand>
        <name>pyridoxal 5'-phosphate</name>
        <dbReference type="ChEBI" id="CHEBI:597326"/>
    </ligand>
</feature>
<keyword evidence="2 4" id="KW-0378">Hydrolase</keyword>
<comment type="catalytic activity">
    <reaction evidence="4 6">
        <text>L-kynurenine + H2O = anthranilate + L-alanine + H(+)</text>
        <dbReference type="Rhea" id="RHEA:16813"/>
        <dbReference type="ChEBI" id="CHEBI:15377"/>
        <dbReference type="ChEBI" id="CHEBI:15378"/>
        <dbReference type="ChEBI" id="CHEBI:16567"/>
        <dbReference type="ChEBI" id="CHEBI:57959"/>
        <dbReference type="ChEBI" id="CHEBI:57972"/>
        <dbReference type="EC" id="3.7.1.3"/>
    </reaction>
</comment>
<dbReference type="RefSeq" id="WP_373390003.1">
    <property type="nucleotide sequence ID" value="NZ_JBCFQJ010000001.1"/>
</dbReference>
<dbReference type="EMBL" id="JBCFQK010000001">
    <property type="protein sequence ID" value="MFA9192927.1"/>
    <property type="molecule type" value="Genomic_DNA"/>
</dbReference>
<dbReference type="PIRSF" id="PIRSF038800">
    <property type="entry name" value="KYNU"/>
    <property type="match status" value="1"/>
</dbReference>
<dbReference type="EC" id="3.7.1.3" evidence="4 5"/>
<feature type="binding site" evidence="4">
    <location>
        <begin position="133"/>
        <end position="136"/>
    </location>
    <ligand>
        <name>pyridoxal 5'-phosphate</name>
        <dbReference type="ChEBI" id="CHEBI:597326"/>
    </ligand>
</feature>
<dbReference type="GO" id="GO:0030429">
    <property type="term" value="F:kynureninase activity"/>
    <property type="evidence" value="ECO:0007669"/>
    <property type="project" value="UniProtKB-EC"/>
</dbReference>
<evidence type="ECO:0000256" key="4">
    <source>
        <dbReference type="HAMAP-Rule" id="MF_01970"/>
    </source>
</evidence>
<dbReference type="HAMAP" id="MF_01970">
    <property type="entry name" value="Kynureninase"/>
    <property type="match status" value="1"/>
</dbReference>
<dbReference type="PANTHER" id="PTHR14084:SF0">
    <property type="entry name" value="KYNURENINASE"/>
    <property type="match status" value="1"/>
</dbReference>
<comment type="subunit">
    <text evidence="4 6">Homodimer.</text>
</comment>
<dbReference type="Gene3D" id="3.90.1150.10">
    <property type="entry name" value="Aspartate Aminotransferase, domain 1"/>
    <property type="match status" value="1"/>
</dbReference>
<evidence type="ECO:0000256" key="6">
    <source>
        <dbReference type="PIRNR" id="PIRNR038800"/>
    </source>
</evidence>
<gene>
    <name evidence="4 7" type="primary">kynU</name>
    <name evidence="7" type="ORF">AAGV33_00810</name>
</gene>
<feature type="modified residue" description="N6-(pyridoxal phosphate)lysine" evidence="4">
    <location>
        <position position="244"/>
    </location>
</feature>
<evidence type="ECO:0000256" key="3">
    <source>
        <dbReference type="ARBA" id="ARBA00022898"/>
    </source>
</evidence>
<comment type="function">
    <text evidence="4 6">Catalyzes the cleavage of L-kynurenine (L-Kyn) and L-3-hydroxykynurenine (L-3OHKyn) into anthranilic acid (AA) and 3-hydroxyanthranilic acid (3-OHAA), respectively.</text>
</comment>
<dbReference type="InterPro" id="IPR010111">
    <property type="entry name" value="Kynureninase"/>
</dbReference>
<keyword evidence="8" id="KW-1185">Reference proteome</keyword>
<comment type="pathway">
    <text evidence="4 6">Amino-acid degradation; L-kynurenine degradation; L-alanine and anthranilate from L-kynurenine: step 1/1.</text>
</comment>
<protein>
    <recommendedName>
        <fullName evidence="4 5">Kynureninase</fullName>
        <ecNumber evidence="4 5">3.7.1.3</ecNumber>
    </recommendedName>
    <alternativeName>
        <fullName evidence="4">L-kynurenine hydrolase</fullName>
    </alternativeName>
</protein>
<comment type="caution">
    <text evidence="4">Lacks conserved residue(s) required for the propagation of feature annotation.</text>
</comment>
<accession>A0ABV4TFS0</accession>
<dbReference type="Pfam" id="PF22580">
    <property type="entry name" value="KYNU_C"/>
    <property type="match status" value="1"/>
</dbReference>
<dbReference type="Proteomes" id="UP001574170">
    <property type="component" value="Unassembled WGS sequence"/>
</dbReference>
<evidence type="ECO:0000256" key="5">
    <source>
        <dbReference type="NCBIfam" id="TIGR01814"/>
    </source>
</evidence>
<comment type="caution">
    <text evidence="7">The sequence shown here is derived from an EMBL/GenBank/DDBJ whole genome shotgun (WGS) entry which is preliminary data.</text>
</comment>
<name>A0ABV4TFS0_9FLAO</name>
<feature type="binding site" evidence="4">
    <location>
        <position position="243"/>
    </location>
    <ligand>
        <name>pyridoxal 5'-phosphate</name>
        <dbReference type="ChEBI" id="CHEBI:597326"/>
    </ligand>
</feature>
<feature type="binding site" evidence="4">
    <location>
        <position position="106"/>
    </location>
    <ligand>
        <name>pyridoxal 5'-phosphate</name>
        <dbReference type="ChEBI" id="CHEBI:597326"/>
    </ligand>
</feature>
<comment type="pathway">
    <text evidence="4 6">Cofactor biosynthesis; NAD(+) biosynthesis; quinolinate from L-kynurenine: step 2/3.</text>
</comment>
<dbReference type="InterPro" id="IPR015424">
    <property type="entry name" value="PyrdxlP-dep_Trfase"/>
</dbReference>
<feature type="binding site" evidence="4">
    <location>
        <position position="105"/>
    </location>
    <ligand>
        <name>pyridoxal 5'-phosphate</name>
        <dbReference type="ChEBI" id="CHEBI:597326"/>
    </ligand>
</feature>
<dbReference type="InterPro" id="IPR015422">
    <property type="entry name" value="PyrdxlP-dep_Trfase_small"/>
</dbReference>
<dbReference type="Gene3D" id="3.40.640.10">
    <property type="entry name" value="Type I PLP-dependent aspartate aminotransferase-like (Major domain)"/>
    <property type="match status" value="1"/>
</dbReference>